<gene>
    <name evidence="2" type="ORF">Pan241w_45060</name>
</gene>
<keyword evidence="3" id="KW-1185">Reference proteome</keyword>
<evidence type="ECO:0000313" key="3">
    <source>
        <dbReference type="Proteomes" id="UP000317171"/>
    </source>
</evidence>
<feature type="compositionally biased region" description="Basic and acidic residues" evidence="1">
    <location>
        <begin position="45"/>
        <end position="55"/>
    </location>
</feature>
<accession>A0A517RKJ2</accession>
<organism evidence="2 3">
    <name type="scientific">Gimesia alba</name>
    <dbReference type="NCBI Taxonomy" id="2527973"/>
    <lineage>
        <taxon>Bacteria</taxon>
        <taxon>Pseudomonadati</taxon>
        <taxon>Planctomycetota</taxon>
        <taxon>Planctomycetia</taxon>
        <taxon>Planctomycetales</taxon>
        <taxon>Planctomycetaceae</taxon>
        <taxon>Gimesia</taxon>
    </lineage>
</organism>
<evidence type="ECO:0000256" key="1">
    <source>
        <dbReference type="SAM" id="MobiDB-lite"/>
    </source>
</evidence>
<reference evidence="2 3" key="1">
    <citation type="submission" date="2019-02" db="EMBL/GenBank/DDBJ databases">
        <title>Deep-cultivation of Planctomycetes and their phenomic and genomic characterization uncovers novel biology.</title>
        <authorList>
            <person name="Wiegand S."/>
            <person name="Jogler M."/>
            <person name="Boedeker C."/>
            <person name="Pinto D."/>
            <person name="Vollmers J."/>
            <person name="Rivas-Marin E."/>
            <person name="Kohn T."/>
            <person name="Peeters S.H."/>
            <person name="Heuer A."/>
            <person name="Rast P."/>
            <person name="Oberbeckmann S."/>
            <person name="Bunk B."/>
            <person name="Jeske O."/>
            <person name="Meyerdierks A."/>
            <person name="Storesund J.E."/>
            <person name="Kallscheuer N."/>
            <person name="Luecker S."/>
            <person name="Lage O.M."/>
            <person name="Pohl T."/>
            <person name="Merkel B.J."/>
            <person name="Hornburger P."/>
            <person name="Mueller R.-W."/>
            <person name="Bruemmer F."/>
            <person name="Labrenz M."/>
            <person name="Spormann A.M."/>
            <person name="Op den Camp H."/>
            <person name="Overmann J."/>
            <person name="Amann R."/>
            <person name="Jetten M.S.M."/>
            <person name="Mascher T."/>
            <person name="Medema M.H."/>
            <person name="Devos D.P."/>
            <person name="Kaster A.-K."/>
            <person name="Ovreas L."/>
            <person name="Rohde M."/>
            <person name="Galperin M.Y."/>
            <person name="Jogler C."/>
        </authorList>
    </citation>
    <scope>NUCLEOTIDE SEQUENCE [LARGE SCALE GENOMIC DNA]</scope>
    <source>
        <strain evidence="2 3">Pan241w</strain>
    </source>
</reference>
<sequence>MLRVLFSCLLVTSMTPFMFGCGEEKPMVEGEFDETEQIDPASEAEGEKQMKKDLQ</sequence>
<protein>
    <submittedName>
        <fullName evidence="2">Uncharacterized protein</fullName>
    </submittedName>
</protein>
<evidence type="ECO:0000313" key="2">
    <source>
        <dbReference type="EMBL" id="QDT44397.1"/>
    </source>
</evidence>
<dbReference type="KEGG" id="gaz:Pan241w_45060"/>
<dbReference type="Proteomes" id="UP000317171">
    <property type="component" value="Chromosome"/>
</dbReference>
<feature type="region of interest" description="Disordered" evidence="1">
    <location>
        <begin position="31"/>
        <end position="55"/>
    </location>
</feature>
<name>A0A517RKJ2_9PLAN</name>
<dbReference type="AlphaFoldDB" id="A0A517RKJ2"/>
<dbReference type="PROSITE" id="PS51257">
    <property type="entry name" value="PROKAR_LIPOPROTEIN"/>
    <property type="match status" value="1"/>
</dbReference>
<dbReference type="EMBL" id="CP036269">
    <property type="protein sequence ID" value="QDT44397.1"/>
    <property type="molecule type" value="Genomic_DNA"/>
</dbReference>
<proteinExistence type="predicted"/>